<dbReference type="PeptideAtlas" id="Q9U3M0"/>
<dbReference type="GeneID" id="177742"/>
<dbReference type="AGR" id="WB:WBGene00008113"/>
<dbReference type="CTD" id="177742"/>
<organism evidence="1 2">
    <name type="scientific">Caenorhabditis elegans</name>
    <dbReference type="NCBI Taxonomy" id="6239"/>
    <lineage>
        <taxon>Eukaryota</taxon>
        <taxon>Metazoa</taxon>
        <taxon>Ecdysozoa</taxon>
        <taxon>Nematoda</taxon>
        <taxon>Chromadorea</taxon>
        <taxon>Rhabditida</taxon>
        <taxon>Rhabditina</taxon>
        <taxon>Rhabditomorpha</taxon>
        <taxon>Rhabditoidea</taxon>
        <taxon>Rhabditidae</taxon>
        <taxon>Peloderinae</taxon>
        <taxon>Caenorhabditis</taxon>
    </lineage>
</organism>
<keyword evidence="4" id="KW-1267">Proteomics identification</keyword>
<dbReference type="Bgee" id="WBGene00008113">
    <property type="expression patterns" value="Expressed in adult organism and 2 other cell types or tissues"/>
</dbReference>
<dbReference type="eggNOG" id="ENOG502TIWD">
    <property type="taxonomic scope" value="Eukaryota"/>
</dbReference>
<dbReference type="EMBL" id="BX284604">
    <property type="protein sequence ID" value="CAB54197.2"/>
    <property type="molecule type" value="Genomic_DNA"/>
</dbReference>
<accession>Q9U3M0</accession>
<evidence type="ECO:0007829" key="4">
    <source>
        <dbReference type="PeptideAtlas" id="Q9U3M0"/>
    </source>
</evidence>
<keyword evidence="2" id="KW-1185">Reference proteome</keyword>
<evidence type="ECO:0000313" key="1">
    <source>
        <dbReference type="EMBL" id="CAB54197.2"/>
    </source>
</evidence>
<dbReference type="RefSeq" id="NP_501602.1">
    <property type="nucleotide sequence ID" value="NM_069201.4"/>
</dbReference>
<dbReference type="HOGENOM" id="CLU_113849_0_0_1"/>
<proteinExistence type="evidence at protein level"/>
<dbReference type="AlphaFoldDB" id="Q9U3M0"/>
<dbReference type="STRING" id="6239.C46C2.5.1"/>
<dbReference type="InParanoid" id="Q9U3M0"/>
<evidence type="ECO:0000313" key="3">
    <source>
        <dbReference type="WormBase" id="C46C2.5"/>
    </source>
</evidence>
<dbReference type="OrthoDB" id="5820294at2759"/>
<dbReference type="PaxDb" id="6239-C46C2.5"/>
<protein>
    <submittedName>
        <fullName evidence="1">DUF19 domain-containing protein</fullName>
    </submittedName>
</protein>
<reference evidence="1 2" key="1">
    <citation type="journal article" date="1998" name="Science">
        <title>Genome sequence of the nematode C. elegans: a platform for investigating biology.</title>
        <authorList>
            <consortium name="The C. elegans sequencing consortium"/>
            <person name="Sulson J.E."/>
            <person name="Waterston R."/>
        </authorList>
    </citation>
    <scope>NUCLEOTIDE SEQUENCE [LARGE SCALE GENOMIC DNA]</scope>
    <source>
        <strain evidence="1 2">Bristol N2</strain>
    </source>
</reference>
<dbReference type="Proteomes" id="UP000001940">
    <property type="component" value="Chromosome IV"/>
</dbReference>
<sequence length="223" mass="24999">MASIGKLTDNQEMLKIFLIFTVLINCTVSVPADIPSLFSGLLNGLSKNCLTETYSFLTELREIETLQNSKFNNVDVLYDKDLMKSLFGDLKSISLSIKSSNCSSMIFAKYLLDGTVFIGDNIYGEAFNCLSKENLESLFMSCAREIILNNQSIDILEHLKPVSRCVAGKLACSKIDKNSFIGAVFAGVDLFDTFSNSRSILSQIKENKMKLEFNKEKYYSYLN</sequence>
<gene>
    <name evidence="1 3" type="ORF">C46C2.5</name>
    <name evidence="1" type="ORF">CELE_C46C2.5</name>
</gene>
<evidence type="ECO:0000313" key="2">
    <source>
        <dbReference type="Proteomes" id="UP000001940"/>
    </source>
</evidence>
<name>Q9U3M0_CAEEL</name>
<dbReference type="UCSC" id="C46C2.5">
    <property type="organism name" value="c. elegans"/>
</dbReference>
<dbReference type="PIR" id="T19966">
    <property type="entry name" value="T19966"/>
</dbReference>
<dbReference type="KEGG" id="cel:CELE_C46C2.5"/>
<dbReference type="OMA" id="FMSCARE"/>
<dbReference type="FunCoup" id="Q9U3M0">
    <property type="interactions" value="1522"/>
</dbReference>
<dbReference type="WormBase" id="C46C2.5">
    <property type="protein sequence ID" value="CE28725"/>
    <property type="gene ID" value="WBGene00008113"/>
</dbReference>